<comment type="caution">
    <text evidence="4">The sequence shown here is derived from an EMBL/GenBank/DDBJ whole genome shotgun (WGS) entry which is preliminary data.</text>
</comment>
<sequence>MKKLKIGDLEKIREKVARTRVLREGKARARITVHMGTCGIAAGARDILSAVMEEIEKKKIKDVIVTTSGCAGLCSREPMATVELVDKPPVKYVDLTPEKVKKIFSEHILKGNIVTEYALAVGSETTH</sequence>
<protein>
    <submittedName>
        <fullName evidence="4">(2Fe-2S) ferredoxin domain-containing protein</fullName>
    </submittedName>
</protein>
<keyword evidence="2" id="KW-0408">Iron</keyword>
<dbReference type="PANTHER" id="PTHR43578:SF3">
    <property type="entry name" value="NADH-QUINONE OXIDOREDUCTASE SUBUNIT F"/>
    <property type="match status" value="1"/>
</dbReference>
<reference evidence="4" key="1">
    <citation type="journal article" date="2020" name="mSystems">
        <title>Genome- and Community-Level Interaction Insights into Carbon Utilization and Element Cycling Functions of Hydrothermarchaeota in Hydrothermal Sediment.</title>
        <authorList>
            <person name="Zhou Z."/>
            <person name="Liu Y."/>
            <person name="Xu W."/>
            <person name="Pan J."/>
            <person name="Luo Z.H."/>
            <person name="Li M."/>
        </authorList>
    </citation>
    <scope>NUCLEOTIDE SEQUENCE [LARGE SCALE GENOMIC DNA]</scope>
    <source>
        <strain evidence="4">SpSt-258</strain>
    </source>
</reference>
<dbReference type="InterPro" id="IPR036249">
    <property type="entry name" value="Thioredoxin-like_sf"/>
</dbReference>
<accession>A0A7V1EIE3</accession>
<evidence type="ECO:0000256" key="2">
    <source>
        <dbReference type="ARBA" id="ARBA00023004"/>
    </source>
</evidence>
<dbReference type="Gene3D" id="3.40.30.10">
    <property type="entry name" value="Glutaredoxin"/>
    <property type="match status" value="1"/>
</dbReference>
<dbReference type="GO" id="GO:0046872">
    <property type="term" value="F:metal ion binding"/>
    <property type="evidence" value="ECO:0007669"/>
    <property type="project" value="UniProtKB-KW"/>
</dbReference>
<gene>
    <name evidence="4" type="ORF">ENP86_07620</name>
</gene>
<name>A0A7V1EIE3_UNCW3</name>
<keyword evidence="1" id="KW-0479">Metal-binding</keyword>
<dbReference type="EMBL" id="DSKY01000020">
    <property type="protein sequence ID" value="HDY59402.1"/>
    <property type="molecule type" value="Genomic_DNA"/>
</dbReference>
<evidence type="ECO:0000313" key="4">
    <source>
        <dbReference type="EMBL" id="HDY59402.1"/>
    </source>
</evidence>
<organism evidence="4">
    <name type="scientific">candidate division WOR-3 bacterium</name>
    <dbReference type="NCBI Taxonomy" id="2052148"/>
    <lineage>
        <taxon>Bacteria</taxon>
        <taxon>Bacteria division WOR-3</taxon>
    </lineage>
</organism>
<dbReference type="GO" id="GO:0051536">
    <property type="term" value="F:iron-sulfur cluster binding"/>
    <property type="evidence" value="ECO:0007669"/>
    <property type="project" value="UniProtKB-KW"/>
</dbReference>
<evidence type="ECO:0000256" key="1">
    <source>
        <dbReference type="ARBA" id="ARBA00022723"/>
    </source>
</evidence>
<dbReference type="SUPFAM" id="SSF52833">
    <property type="entry name" value="Thioredoxin-like"/>
    <property type="match status" value="1"/>
</dbReference>
<dbReference type="PANTHER" id="PTHR43578">
    <property type="entry name" value="NADH-QUINONE OXIDOREDUCTASE SUBUNIT F"/>
    <property type="match status" value="1"/>
</dbReference>
<keyword evidence="3" id="KW-0411">Iron-sulfur</keyword>
<dbReference type="Pfam" id="PF01257">
    <property type="entry name" value="2Fe-2S_thioredx"/>
    <property type="match status" value="1"/>
</dbReference>
<evidence type="ECO:0000256" key="3">
    <source>
        <dbReference type="ARBA" id="ARBA00023014"/>
    </source>
</evidence>
<proteinExistence type="predicted"/>
<dbReference type="AlphaFoldDB" id="A0A7V1EIE3"/>
<dbReference type="CDD" id="cd02980">
    <property type="entry name" value="TRX_Fd_family"/>
    <property type="match status" value="1"/>
</dbReference>